<protein>
    <submittedName>
        <fullName evidence="6">Acetylserotonin O-methyltransferase 2</fullName>
    </submittedName>
</protein>
<feature type="domain" description="O-methyltransferase dimerisation" evidence="5">
    <location>
        <begin position="19"/>
        <end position="95"/>
    </location>
</feature>
<organism evidence="6 7">
    <name type="scientific">Hippocampus comes</name>
    <name type="common">Tiger tail seahorse</name>
    <dbReference type="NCBI Taxonomy" id="109280"/>
    <lineage>
        <taxon>Eukaryota</taxon>
        <taxon>Metazoa</taxon>
        <taxon>Chordata</taxon>
        <taxon>Craniata</taxon>
        <taxon>Vertebrata</taxon>
        <taxon>Euteleostomi</taxon>
        <taxon>Actinopterygii</taxon>
        <taxon>Neopterygii</taxon>
        <taxon>Teleostei</taxon>
        <taxon>Neoteleostei</taxon>
        <taxon>Acanthomorphata</taxon>
        <taxon>Syngnathiaria</taxon>
        <taxon>Syngnathiformes</taxon>
        <taxon>Syngnathoidei</taxon>
        <taxon>Syngnathidae</taxon>
        <taxon>Hippocampus</taxon>
    </lineage>
</organism>
<dbReference type="SUPFAM" id="SSF53335">
    <property type="entry name" value="S-adenosyl-L-methionine-dependent methyltransferases"/>
    <property type="match status" value="1"/>
</dbReference>
<evidence type="ECO:0000313" key="6">
    <source>
        <dbReference type="Ensembl" id="ENSHCOP00000000221.1"/>
    </source>
</evidence>
<dbReference type="GO" id="GO:0032259">
    <property type="term" value="P:methylation"/>
    <property type="evidence" value="ECO:0007669"/>
    <property type="project" value="UniProtKB-KW"/>
</dbReference>
<dbReference type="Pfam" id="PF08100">
    <property type="entry name" value="Dimerisation"/>
    <property type="match status" value="1"/>
</dbReference>
<evidence type="ECO:0000259" key="5">
    <source>
        <dbReference type="Pfam" id="PF08100"/>
    </source>
</evidence>
<dbReference type="STRING" id="109280.ENSHCOP00000000221"/>
<keyword evidence="1" id="KW-0489">Methyltransferase</keyword>
<dbReference type="InterPro" id="IPR016461">
    <property type="entry name" value="COMT-like"/>
</dbReference>
<name>A0A3Q2XJX0_HIPCM</name>
<dbReference type="InterPro" id="IPR012967">
    <property type="entry name" value="COMT_dimerisation"/>
</dbReference>
<keyword evidence="3" id="KW-0949">S-adenosyl-L-methionine</keyword>
<keyword evidence="7" id="KW-1185">Reference proteome</keyword>
<sequence>MLTRSRSLCSPVWGIARLFVQVIFSACELGVFDLLATSPCALSAQQVAQALRASVDGTERLLDALVGIEILHVETQPQDGTALYRNTEVASVYLAKGGAKSLHDLAIYQSQTTYPLWNNLADVVRDGRNQNQKTFGIPPEEVFQAIYRWVSEKMLKFMGLMNSFWVLDGHDVVTAFNLAGFQNVVDLGGCTGALAREMVKAYPSSSVTVFDMPAVVEMAAKHFLQENNTLKFQSGSQSLFFRSSTKYAPITSYRVTILMTCTPSKYTRMLQESGFRDVQLCRTGKYYDAILALR</sequence>
<dbReference type="PANTHER" id="PTHR11746">
    <property type="entry name" value="O-METHYLTRANSFERASE"/>
    <property type="match status" value="1"/>
</dbReference>
<proteinExistence type="predicted"/>
<dbReference type="InterPro" id="IPR036390">
    <property type="entry name" value="WH_DNA-bd_sf"/>
</dbReference>
<dbReference type="PROSITE" id="PS51683">
    <property type="entry name" value="SAM_OMT_II"/>
    <property type="match status" value="1"/>
</dbReference>
<dbReference type="InterPro" id="IPR001077">
    <property type="entry name" value="COMT_C"/>
</dbReference>
<dbReference type="Gene3D" id="3.40.50.150">
    <property type="entry name" value="Vaccinia Virus protein VP39"/>
    <property type="match status" value="1"/>
</dbReference>
<dbReference type="Proteomes" id="UP000264820">
    <property type="component" value="Unplaced"/>
</dbReference>
<dbReference type="InterPro" id="IPR036388">
    <property type="entry name" value="WH-like_DNA-bd_sf"/>
</dbReference>
<reference evidence="6" key="2">
    <citation type="submission" date="2025-09" db="UniProtKB">
        <authorList>
            <consortium name="Ensembl"/>
        </authorList>
    </citation>
    <scope>IDENTIFICATION</scope>
</reference>
<evidence type="ECO:0000256" key="1">
    <source>
        <dbReference type="ARBA" id="ARBA00022603"/>
    </source>
</evidence>
<dbReference type="Ensembl" id="ENSHCOT00000014140.1">
    <property type="protein sequence ID" value="ENSHCOP00000000221.1"/>
    <property type="gene ID" value="ENSHCOG00000000989.1"/>
</dbReference>
<evidence type="ECO:0000259" key="4">
    <source>
        <dbReference type="Pfam" id="PF00891"/>
    </source>
</evidence>
<dbReference type="Gene3D" id="1.10.10.10">
    <property type="entry name" value="Winged helix-like DNA-binding domain superfamily/Winged helix DNA-binding domain"/>
    <property type="match status" value="1"/>
</dbReference>
<keyword evidence="2" id="KW-0808">Transferase</keyword>
<dbReference type="SUPFAM" id="SSF46785">
    <property type="entry name" value="Winged helix' DNA-binding domain"/>
    <property type="match status" value="1"/>
</dbReference>
<dbReference type="GO" id="GO:0008171">
    <property type="term" value="F:O-methyltransferase activity"/>
    <property type="evidence" value="ECO:0007669"/>
    <property type="project" value="InterPro"/>
</dbReference>
<accession>A0A3Q2XJX0</accession>
<dbReference type="FunFam" id="1.10.10.10:FF:000358">
    <property type="entry name" value="Acetylserotonin O-methyltransferase"/>
    <property type="match status" value="1"/>
</dbReference>
<dbReference type="GeneTree" id="ENSGT00940000166228"/>
<dbReference type="GO" id="GO:0046983">
    <property type="term" value="F:protein dimerization activity"/>
    <property type="evidence" value="ECO:0007669"/>
    <property type="project" value="InterPro"/>
</dbReference>
<reference evidence="6" key="1">
    <citation type="submission" date="2025-08" db="UniProtKB">
        <authorList>
            <consortium name="Ensembl"/>
        </authorList>
    </citation>
    <scope>IDENTIFICATION</scope>
</reference>
<evidence type="ECO:0000256" key="2">
    <source>
        <dbReference type="ARBA" id="ARBA00022679"/>
    </source>
</evidence>
<dbReference type="InterPro" id="IPR029063">
    <property type="entry name" value="SAM-dependent_MTases_sf"/>
</dbReference>
<evidence type="ECO:0000313" key="7">
    <source>
        <dbReference type="Proteomes" id="UP000264820"/>
    </source>
</evidence>
<feature type="domain" description="O-methyltransferase C-terminal" evidence="4">
    <location>
        <begin position="117"/>
        <end position="236"/>
    </location>
</feature>
<dbReference type="AlphaFoldDB" id="A0A3Q2XJX0"/>
<evidence type="ECO:0000256" key="3">
    <source>
        <dbReference type="ARBA" id="ARBA00022691"/>
    </source>
</evidence>
<dbReference type="Pfam" id="PF00891">
    <property type="entry name" value="Methyltransf_2"/>
    <property type="match status" value="1"/>
</dbReference>